<accession>A0AAQ3KGX6</accession>
<feature type="region of interest" description="Disordered" evidence="1">
    <location>
        <begin position="1"/>
        <end position="36"/>
    </location>
</feature>
<proteinExistence type="predicted"/>
<keyword evidence="3" id="KW-1185">Reference proteome</keyword>
<name>A0AAQ3KGX6_9LILI</name>
<gene>
    <name evidence="2" type="ORF">Cni_G17402</name>
</gene>
<protein>
    <submittedName>
        <fullName evidence="2">Two-component response regulator ORR22 isoform X2</fullName>
    </submittedName>
</protein>
<evidence type="ECO:0000256" key="1">
    <source>
        <dbReference type="SAM" id="MobiDB-lite"/>
    </source>
</evidence>
<evidence type="ECO:0000313" key="2">
    <source>
        <dbReference type="EMBL" id="WOL08649.1"/>
    </source>
</evidence>
<dbReference type="AlphaFoldDB" id="A0AAQ3KGX6"/>
<dbReference type="Proteomes" id="UP001327560">
    <property type="component" value="Chromosome 5"/>
</dbReference>
<reference evidence="2 3" key="1">
    <citation type="submission" date="2023-10" db="EMBL/GenBank/DDBJ databases">
        <title>Chromosome-scale genome assembly provides insights into flower coloration mechanisms of Canna indica.</title>
        <authorList>
            <person name="Li C."/>
        </authorList>
    </citation>
    <scope>NUCLEOTIDE SEQUENCE [LARGE SCALE GENOMIC DNA]</scope>
    <source>
        <tissue evidence="2">Flower</tissue>
    </source>
</reference>
<feature type="compositionally biased region" description="Polar residues" evidence="1">
    <location>
        <begin position="16"/>
        <end position="36"/>
    </location>
</feature>
<dbReference type="EMBL" id="CP136894">
    <property type="protein sequence ID" value="WOL08649.1"/>
    <property type="molecule type" value="Genomic_DNA"/>
</dbReference>
<organism evidence="2 3">
    <name type="scientific">Canna indica</name>
    <name type="common">Indian-shot</name>
    <dbReference type="NCBI Taxonomy" id="4628"/>
    <lineage>
        <taxon>Eukaryota</taxon>
        <taxon>Viridiplantae</taxon>
        <taxon>Streptophyta</taxon>
        <taxon>Embryophyta</taxon>
        <taxon>Tracheophyta</taxon>
        <taxon>Spermatophyta</taxon>
        <taxon>Magnoliopsida</taxon>
        <taxon>Liliopsida</taxon>
        <taxon>Zingiberales</taxon>
        <taxon>Cannaceae</taxon>
        <taxon>Canna</taxon>
    </lineage>
</organism>
<evidence type="ECO:0000313" key="3">
    <source>
        <dbReference type="Proteomes" id="UP001327560"/>
    </source>
</evidence>
<sequence>MVSPLEDSSIGRDRQCQSNSSSDRTMLMPTTTDKETNFVNFSSISNSKPRLKSKEDYLSNHHILVNSFSSSTVSTDIFVHPDSGNQTMINSHQNRRMGKNTKSYENASSSVVPQNCEISRSMGDSWHGRKTRIIFRKQNCRK</sequence>